<dbReference type="SUPFAM" id="SSF56204">
    <property type="entry name" value="Hect, E3 ligase catalytic domain"/>
    <property type="match status" value="1"/>
</dbReference>
<evidence type="ECO:0000313" key="9">
    <source>
        <dbReference type="Proteomes" id="UP000189911"/>
    </source>
</evidence>
<keyword evidence="3" id="KW-0808">Transferase</keyword>
<accession>A0A1G4KIF5</accession>
<dbReference type="Pfam" id="PF00632">
    <property type="entry name" value="HECT"/>
    <property type="match status" value="1"/>
</dbReference>
<evidence type="ECO:0000256" key="4">
    <source>
        <dbReference type="ARBA" id="ARBA00022786"/>
    </source>
</evidence>
<sequence length="909" mass="104257">MLNFSGQAKRRNVNLGSRATRSKQDLLNDARKERERRALAKKDEESALVIQKTIRRCTSNKNVFKHLTQNMTSQKATQLIIAYPVALFQYLPESELIRALEIMVNDGRSVVNLRLTRLVEALGTHKCSLELLASIWAKFTTETSPRPEFVPAVVKFLTEASYTIPKEAIIKLVELIEQLRIPDTDSISELFGISVEAAQNASNPRCFLRALGTMCSPQNINNKDAGRDLIENLAYLFGILGTAQRSIYSHVILRCLTHVDQGCLRDTLYFKELYTRAFVDTIMPTQLGHVLEELSVFVSHAPNVDYKNNVLVSLVAKQDFMMEVHQEVFQRSLSEHRQITGAALLFETLNIYLSVASDLEVLHNKDSYPLQYLKEATDYLKQVCFRSLWNLNESGHALPDCYLNTLKKIHLRDSRLHFFPRSENSDYWSVTDNEFVNVNITKYIEEFELFYRDRVDNLDFKDEDTEDMELFEKKRSLRYEFLFEAEKSFVKRATTRQFKKLNILSRAPFFIPFQQRVDWLYFLISIDHKRLNIDPNDLSAMFTPWSSNSISSKQTATISREHLLEDAFNAYNPIGESFKSKLSVTFVNQFGPEAGIDGGGITKEFLTSVSDEGFKQDQYHLFKENHDHELYPSDTLTSAQHVKYLWFLGKVLGKCLYDHVLIDVNFADFFLKKLLNVNQSNSSFDDLASFDSALYSNLVKLLGMSADELQNLGLRFEITDEATLQTVDLVPNGSDIIVTKSNTLQYLFAVADFKLNRKLRLGTRSFTGGLYTMIPPHWLEMFNSIELQMLISGGGKDIDLSDLHRHSEYGDFSEQDQTIRDFWTILAEFEPQDRFKFVKFVTSVPRAPLQGFGSLNPLFGIRNAGPDASRLPTASTCVNLLKLPDYRNREVLRNKLLYAINAEARFDLS</sequence>
<dbReference type="CDD" id="cd00078">
    <property type="entry name" value="HECTc"/>
    <property type="match status" value="1"/>
</dbReference>
<dbReference type="Proteomes" id="UP000189911">
    <property type="component" value="Chromosome G"/>
</dbReference>
<feature type="domain" description="HECT" evidence="7">
    <location>
        <begin position="574"/>
        <end position="909"/>
    </location>
</feature>
<keyword evidence="4 5" id="KW-0833">Ubl conjugation pathway</keyword>
<dbReference type="OrthoDB" id="8068875at2759"/>
<dbReference type="GO" id="GO:0006511">
    <property type="term" value="P:ubiquitin-dependent protein catabolic process"/>
    <property type="evidence" value="ECO:0007669"/>
    <property type="project" value="TreeGrafter"/>
</dbReference>
<dbReference type="PROSITE" id="PS50237">
    <property type="entry name" value="HECT"/>
    <property type="match status" value="1"/>
</dbReference>
<dbReference type="SMART" id="SM00119">
    <property type="entry name" value="HECTc"/>
    <property type="match status" value="1"/>
</dbReference>
<evidence type="ECO:0000256" key="5">
    <source>
        <dbReference type="PROSITE-ProRule" id="PRU00104"/>
    </source>
</evidence>
<dbReference type="GO" id="GO:0000209">
    <property type="term" value="P:protein polyubiquitination"/>
    <property type="evidence" value="ECO:0007669"/>
    <property type="project" value="InterPro"/>
</dbReference>
<proteinExistence type="predicted"/>
<feature type="region of interest" description="Disordered" evidence="6">
    <location>
        <begin position="1"/>
        <end position="25"/>
    </location>
</feature>
<evidence type="ECO:0000256" key="3">
    <source>
        <dbReference type="ARBA" id="ARBA00022679"/>
    </source>
</evidence>
<feature type="active site" description="Glycyl thioester intermediate" evidence="5">
    <location>
        <position position="877"/>
    </location>
</feature>
<dbReference type="InterPro" id="IPR000569">
    <property type="entry name" value="HECT_dom"/>
</dbReference>
<dbReference type="EMBL" id="LT598453">
    <property type="protein sequence ID" value="SCV04249.1"/>
    <property type="molecule type" value="Genomic_DNA"/>
</dbReference>
<evidence type="ECO:0000256" key="6">
    <source>
        <dbReference type="SAM" id="MobiDB-lite"/>
    </source>
</evidence>
<dbReference type="EC" id="2.3.2.26" evidence="2"/>
<evidence type="ECO:0000256" key="2">
    <source>
        <dbReference type="ARBA" id="ARBA00012485"/>
    </source>
</evidence>
<keyword evidence="9" id="KW-1185">Reference proteome</keyword>
<dbReference type="FunFam" id="3.30.2410.10:FF:000003">
    <property type="entry name" value="probable E3 ubiquitin-protein ligase HERC4 isoform X1"/>
    <property type="match status" value="1"/>
</dbReference>
<gene>
    <name evidence="8" type="ORF">LANO_0G09054G</name>
</gene>
<dbReference type="Gene3D" id="3.30.2160.10">
    <property type="entry name" value="Hect, E3 ligase catalytic domain"/>
    <property type="match status" value="1"/>
</dbReference>
<name>A0A1G4KIF5_9SACH</name>
<dbReference type="Gene3D" id="3.30.2410.10">
    <property type="entry name" value="Hect, E3 ligase catalytic domain"/>
    <property type="match status" value="1"/>
</dbReference>
<evidence type="ECO:0000259" key="7">
    <source>
        <dbReference type="PROSITE" id="PS50237"/>
    </source>
</evidence>
<dbReference type="PANTHER" id="PTHR45700">
    <property type="entry name" value="UBIQUITIN-PROTEIN LIGASE E3C"/>
    <property type="match status" value="1"/>
</dbReference>
<dbReference type="InterPro" id="IPR044611">
    <property type="entry name" value="E3A/B/C-like"/>
</dbReference>
<comment type="catalytic activity">
    <reaction evidence="1">
        <text>S-ubiquitinyl-[E2 ubiquitin-conjugating enzyme]-L-cysteine + [acceptor protein]-L-lysine = [E2 ubiquitin-conjugating enzyme]-L-cysteine + N(6)-ubiquitinyl-[acceptor protein]-L-lysine.</text>
        <dbReference type="EC" id="2.3.2.26"/>
    </reaction>
</comment>
<dbReference type="InterPro" id="IPR035983">
    <property type="entry name" value="Hect_E3_ubiquitin_ligase"/>
</dbReference>
<dbReference type="AlphaFoldDB" id="A0A1G4KIF5"/>
<dbReference type="PANTHER" id="PTHR45700:SF2">
    <property type="entry name" value="UBIQUITIN-PROTEIN LIGASE E3C"/>
    <property type="match status" value="1"/>
</dbReference>
<evidence type="ECO:0000256" key="1">
    <source>
        <dbReference type="ARBA" id="ARBA00000885"/>
    </source>
</evidence>
<organism evidence="8 9">
    <name type="scientific">Lachancea nothofagi CBS 11611</name>
    <dbReference type="NCBI Taxonomy" id="1266666"/>
    <lineage>
        <taxon>Eukaryota</taxon>
        <taxon>Fungi</taxon>
        <taxon>Dikarya</taxon>
        <taxon>Ascomycota</taxon>
        <taxon>Saccharomycotina</taxon>
        <taxon>Saccharomycetes</taxon>
        <taxon>Saccharomycetales</taxon>
        <taxon>Saccharomycetaceae</taxon>
        <taxon>Lachancea</taxon>
    </lineage>
</organism>
<evidence type="ECO:0000313" key="8">
    <source>
        <dbReference type="EMBL" id="SCV04249.1"/>
    </source>
</evidence>
<reference evidence="9" key="1">
    <citation type="submission" date="2016-03" db="EMBL/GenBank/DDBJ databases">
        <authorList>
            <person name="Devillers Hugo."/>
        </authorList>
    </citation>
    <scope>NUCLEOTIDE SEQUENCE [LARGE SCALE GENOMIC DNA]</scope>
</reference>
<protein>
    <recommendedName>
        <fullName evidence="2">HECT-type E3 ubiquitin transferase</fullName>
        <ecNumber evidence="2">2.3.2.26</ecNumber>
    </recommendedName>
</protein>
<dbReference type="GO" id="GO:0061630">
    <property type="term" value="F:ubiquitin protein ligase activity"/>
    <property type="evidence" value="ECO:0007669"/>
    <property type="project" value="UniProtKB-EC"/>
</dbReference>
<dbReference type="Gene3D" id="3.90.1750.10">
    <property type="entry name" value="Hect, E3 ligase catalytic domains"/>
    <property type="match status" value="1"/>
</dbReference>